<name>A0A9W8B2Q9_9FUNG</name>
<comment type="caution">
    <text evidence="2">The sequence shown here is derived from an EMBL/GenBank/DDBJ whole genome shotgun (WGS) entry which is preliminary data.</text>
</comment>
<dbReference type="AlphaFoldDB" id="A0A9W8B2Q9"/>
<gene>
    <name evidence="2" type="ORF">H4R34_005241</name>
</gene>
<feature type="compositionally biased region" description="Pro residues" evidence="1">
    <location>
        <begin position="246"/>
        <end position="256"/>
    </location>
</feature>
<feature type="compositionally biased region" description="Basic and acidic residues" evidence="1">
    <location>
        <begin position="47"/>
        <end position="113"/>
    </location>
</feature>
<feature type="compositionally biased region" description="Basic residues" evidence="1">
    <location>
        <begin position="181"/>
        <end position="191"/>
    </location>
</feature>
<reference evidence="2" key="1">
    <citation type="submission" date="2022-07" db="EMBL/GenBank/DDBJ databases">
        <title>Phylogenomic reconstructions and comparative analyses of Kickxellomycotina fungi.</title>
        <authorList>
            <person name="Reynolds N.K."/>
            <person name="Stajich J.E."/>
            <person name="Barry K."/>
            <person name="Grigoriev I.V."/>
            <person name="Crous P."/>
            <person name="Smith M.E."/>
        </authorList>
    </citation>
    <scope>NUCLEOTIDE SEQUENCE</scope>
    <source>
        <strain evidence="2">RSA 567</strain>
    </source>
</reference>
<dbReference type="Proteomes" id="UP001151582">
    <property type="component" value="Unassembled WGS sequence"/>
</dbReference>
<feature type="compositionally biased region" description="Acidic residues" evidence="1">
    <location>
        <begin position="16"/>
        <end position="28"/>
    </location>
</feature>
<feature type="compositionally biased region" description="Polar residues" evidence="1">
    <location>
        <begin position="157"/>
        <end position="169"/>
    </location>
</feature>
<evidence type="ECO:0000256" key="1">
    <source>
        <dbReference type="SAM" id="MobiDB-lite"/>
    </source>
</evidence>
<protein>
    <submittedName>
        <fullName evidence="2">Uncharacterized protein</fullName>
    </submittedName>
</protein>
<keyword evidence="3" id="KW-1185">Reference proteome</keyword>
<evidence type="ECO:0000313" key="3">
    <source>
        <dbReference type="Proteomes" id="UP001151582"/>
    </source>
</evidence>
<sequence>MVVDSPSPAKVSSPDSECEPGEWAEESEPVAQQTSVRSRSRTRSRERRAVRGDYDRDRDYDRYHERDRDRERGQYHHDSHRDRGRERDRDRDRERRPEYSRTSRDRDRDRDHIGGSSYATPSDRGRLRSDRSRERDRHRDRSRERNSKDDNRGRPLTVNTSATFSSVRSPRTPYTAGPSSGRHHPTSRRSRSPTYASLRSRPNSPYGDRAPASFRRGSGYLAYSSGNTTPLVDHHSPRGSDARRTTPPPPPPPPPGSSAAASAPSGGSGGTTPHGPYLSASHHHRAPLPTPSLPAHPVRQRLEALTASFDAE</sequence>
<dbReference type="EMBL" id="JANBQB010000929">
    <property type="protein sequence ID" value="KAJ1972942.1"/>
    <property type="molecule type" value="Genomic_DNA"/>
</dbReference>
<feature type="region of interest" description="Disordered" evidence="1">
    <location>
        <begin position="1"/>
        <end position="312"/>
    </location>
</feature>
<evidence type="ECO:0000313" key="2">
    <source>
        <dbReference type="EMBL" id="KAJ1972942.1"/>
    </source>
</evidence>
<proteinExistence type="predicted"/>
<accession>A0A9W8B2Q9</accession>
<organism evidence="2 3">
    <name type="scientific">Dimargaris verticillata</name>
    <dbReference type="NCBI Taxonomy" id="2761393"/>
    <lineage>
        <taxon>Eukaryota</taxon>
        <taxon>Fungi</taxon>
        <taxon>Fungi incertae sedis</taxon>
        <taxon>Zoopagomycota</taxon>
        <taxon>Kickxellomycotina</taxon>
        <taxon>Dimargaritomycetes</taxon>
        <taxon>Dimargaritales</taxon>
        <taxon>Dimargaritaceae</taxon>
        <taxon>Dimargaris</taxon>
    </lineage>
</organism>
<feature type="non-terminal residue" evidence="2">
    <location>
        <position position="312"/>
    </location>
</feature>
<feature type="compositionally biased region" description="Basic and acidic residues" evidence="1">
    <location>
        <begin position="123"/>
        <end position="153"/>
    </location>
</feature>
<feature type="compositionally biased region" description="Basic and acidic residues" evidence="1">
    <location>
        <begin position="232"/>
        <end position="244"/>
    </location>
</feature>